<dbReference type="Proteomes" id="UP001296873">
    <property type="component" value="Unassembled WGS sequence"/>
</dbReference>
<sequence length="236" mass="25635">MAANDAATATATIHAFRQLKDEAPTSQSQLGETLDHLMRLTRQAGLHGQSEWETALARLSEAAEHVEATLAEHAARLDHLESLSVTDELTGLHNRRGFRRELSKALARAERDGETGILMLVDLDHFKRINDTYGHGAGDAVLAAIGGVLNGAVRQNDATGRLGGDEFAVLLSNADPVAVQPRVLRLRTALSQLVVQHQNCRIPVRATLGQARYEPGSEVEALLRTADLDLYRQKTA</sequence>
<dbReference type="InterPro" id="IPR000160">
    <property type="entry name" value="GGDEF_dom"/>
</dbReference>
<feature type="coiled-coil region" evidence="3">
    <location>
        <begin position="56"/>
        <end position="83"/>
    </location>
</feature>
<dbReference type="InterPro" id="IPR043128">
    <property type="entry name" value="Rev_trsase/Diguanyl_cyclase"/>
</dbReference>
<comment type="caution">
    <text evidence="5">The sequence shown here is derived from an EMBL/GenBank/DDBJ whole genome shotgun (WGS) entry which is preliminary data.</text>
</comment>
<keyword evidence="6" id="KW-1185">Reference proteome</keyword>
<comment type="catalytic activity">
    <reaction evidence="2">
        <text>2 GTP = 3',3'-c-di-GMP + 2 diphosphate</text>
        <dbReference type="Rhea" id="RHEA:24898"/>
        <dbReference type="ChEBI" id="CHEBI:33019"/>
        <dbReference type="ChEBI" id="CHEBI:37565"/>
        <dbReference type="ChEBI" id="CHEBI:58805"/>
        <dbReference type="EC" id="2.7.7.65"/>
    </reaction>
</comment>
<dbReference type="PROSITE" id="PS50887">
    <property type="entry name" value="GGDEF"/>
    <property type="match status" value="1"/>
</dbReference>
<evidence type="ECO:0000313" key="6">
    <source>
        <dbReference type="Proteomes" id="UP001296873"/>
    </source>
</evidence>
<dbReference type="Pfam" id="PF00990">
    <property type="entry name" value="GGDEF"/>
    <property type="match status" value="1"/>
</dbReference>
<dbReference type="SUPFAM" id="SSF55073">
    <property type="entry name" value="Nucleotide cyclase"/>
    <property type="match status" value="1"/>
</dbReference>
<dbReference type="EMBL" id="NRRL01000032">
    <property type="protein sequence ID" value="MBK1668870.1"/>
    <property type="molecule type" value="Genomic_DNA"/>
</dbReference>
<accession>A0ABS1DHK6</accession>
<protein>
    <recommendedName>
        <fullName evidence="1">diguanylate cyclase</fullName>
        <ecNumber evidence="1">2.7.7.65</ecNumber>
    </recommendedName>
</protein>
<dbReference type="NCBIfam" id="TIGR00254">
    <property type="entry name" value="GGDEF"/>
    <property type="match status" value="1"/>
</dbReference>
<dbReference type="RefSeq" id="WP_200341190.1">
    <property type="nucleotide sequence ID" value="NZ_NRRL01000032.1"/>
</dbReference>
<dbReference type="Gene3D" id="3.30.70.270">
    <property type="match status" value="1"/>
</dbReference>
<evidence type="ECO:0000313" key="5">
    <source>
        <dbReference type="EMBL" id="MBK1668870.1"/>
    </source>
</evidence>
<evidence type="ECO:0000256" key="3">
    <source>
        <dbReference type="SAM" id="Coils"/>
    </source>
</evidence>
<evidence type="ECO:0000259" key="4">
    <source>
        <dbReference type="PROSITE" id="PS50887"/>
    </source>
</evidence>
<proteinExistence type="predicted"/>
<dbReference type="CDD" id="cd01949">
    <property type="entry name" value="GGDEF"/>
    <property type="match status" value="1"/>
</dbReference>
<name>A0ABS1DHK6_9PROT</name>
<reference evidence="5 6" key="1">
    <citation type="journal article" date="2020" name="Microorganisms">
        <title>Osmotic Adaptation and Compatible Solute Biosynthesis of Phototrophic Bacteria as Revealed from Genome Analyses.</title>
        <authorList>
            <person name="Imhoff J.F."/>
            <person name="Rahn T."/>
            <person name="Kunzel S."/>
            <person name="Keller A."/>
            <person name="Neulinger S.C."/>
        </authorList>
    </citation>
    <scope>NUCLEOTIDE SEQUENCE [LARGE SCALE GENOMIC DNA]</scope>
    <source>
        <strain evidence="5 6">DSM 9895</strain>
    </source>
</reference>
<evidence type="ECO:0000256" key="1">
    <source>
        <dbReference type="ARBA" id="ARBA00012528"/>
    </source>
</evidence>
<dbReference type="InterPro" id="IPR050469">
    <property type="entry name" value="Diguanylate_Cyclase"/>
</dbReference>
<organism evidence="5 6">
    <name type="scientific">Rhodovibrio sodomensis</name>
    <dbReference type="NCBI Taxonomy" id="1088"/>
    <lineage>
        <taxon>Bacteria</taxon>
        <taxon>Pseudomonadati</taxon>
        <taxon>Pseudomonadota</taxon>
        <taxon>Alphaproteobacteria</taxon>
        <taxon>Rhodospirillales</taxon>
        <taxon>Rhodovibrionaceae</taxon>
        <taxon>Rhodovibrio</taxon>
    </lineage>
</organism>
<dbReference type="InterPro" id="IPR029787">
    <property type="entry name" value="Nucleotide_cyclase"/>
</dbReference>
<evidence type="ECO:0000256" key="2">
    <source>
        <dbReference type="ARBA" id="ARBA00034247"/>
    </source>
</evidence>
<dbReference type="EC" id="2.7.7.65" evidence="1"/>
<keyword evidence="3" id="KW-0175">Coiled coil</keyword>
<gene>
    <name evidence="5" type="ORF">CKO28_12600</name>
</gene>
<dbReference type="PANTHER" id="PTHR45138">
    <property type="entry name" value="REGULATORY COMPONENTS OF SENSORY TRANSDUCTION SYSTEM"/>
    <property type="match status" value="1"/>
</dbReference>
<feature type="domain" description="GGDEF" evidence="4">
    <location>
        <begin position="114"/>
        <end position="236"/>
    </location>
</feature>
<dbReference type="SMART" id="SM00267">
    <property type="entry name" value="GGDEF"/>
    <property type="match status" value="1"/>
</dbReference>
<dbReference type="PANTHER" id="PTHR45138:SF9">
    <property type="entry name" value="DIGUANYLATE CYCLASE DGCM-RELATED"/>
    <property type="match status" value="1"/>
</dbReference>